<feature type="signal peptide" evidence="3">
    <location>
        <begin position="1"/>
        <end position="39"/>
    </location>
</feature>
<feature type="transmembrane region" description="Helical" evidence="2">
    <location>
        <begin position="116"/>
        <end position="139"/>
    </location>
</feature>
<keyword evidence="2" id="KW-0812">Transmembrane</keyword>
<feature type="coiled-coil region" evidence="1">
    <location>
        <begin position="84"/>
        <end position="111"/>
    </location>
</feature>
<proteinExistence type="predicted"/>
<keyword evidence="1" id="KW-0175">Coiled coil</keyword>
<reference evidence="4 5" key="1">
    <citation type="submission" date="2017-02" db="EMBL/GenBank/DDBJ databases">
        <title>Draft genome sequence of Moraxella lincolnii CCUG 9405T type strain.</title>
        <authorList>
            <person name="Salva-Serra F."/>
            <person name="Engstrom-Jakobsson H."/>
            <person name="Thorell K."/>
            <person name="Jaen-Luchoro D."/>
            <person name="Gonzales-Siles L."/>
            <person name="Karlsson R."/>
            <person name="Yazdan S."/>
            <person name="Boulund F."/>
            <person name="Johnning A."/>
            <person name="Engstrand L."/>
            <person name="Kristiansson E."/>
            <person name="Moore E."/>
        </authorList>
    </citation>
    <scope>NUCLEOTIDE SEQUENCE [LARGE SCALE GENOMIC DNA]</scope>
    <source>
        <strain evidence="4 5">CCUG 9405</strain>
    </source>
</reference>
<evidence type="ECO:0000256" key="2">
    <source>
        <dbReference type="SAM" id="Phobius"/>
    </source>
</evidence>
<evidence type="ECO:0008006" key="6">
    <source>
        <dbReference type="Google" id="ProtNLM"/>
    </source>
</evidence>
<dbReference type="STRING" id="90241.B0682_00295"/>
<feature type="chain" id="PRO_5012526703" description="SH3 domain protein" evidence="3">
    <location>
        <begin position="40"/>
        <end position="145"/>
    </location>
</feature>
<comment type="caution">
    <text evidence="4">The sequence shown here is derived from an EMBL/GenBank/DDBJ whole genome shotgun (WGS) entry which is preliminary data.</text>
</comment>
<dbReference type="EMBL" id="MUYT01000001">
    <property type="protein sequence ID" value="OOS22879.1"/>
    <property type="molecule type" value="Genomic_DNA"/>
</dbReference>
<keyword evidence="2" id="KW-0472">Membrane</keyword>
<organism evidence="4 5">
    <name type="scientific">Lwoffella lincolnii</name>
    <dbReference type="NCBI Taxonomy" id="90241"/>
    <lineage>
        <taxon>Bacteria</taxon>
        <taxon>Pseudomonadati</taxon>
        <taxon>Pseudomonadota</taxon>
        <taxon>Gammaproteobacteria</taxon>
        <taxon>Moraxellales</taxon>
        <taxon>Moraxellaceae</taxon>
        <taxon>Lwoffella</taxon>
    </lineage>
</organism>
<dbReference type="Proteomes" id="UP000191094">
    <property type="component" value="Unassembled WGS sequence"/>
</dbReference>
<name>A0A1T0CKU8_9GAMM</name>
<keyword evidence="3" id="KW-0732">Signal</keyword>
<gene>
    <name evidence="4" type="ORF">B0682_00295</name>
</gene>
<keyword evidence="2" id="KW-1133">Transmembrane helix</keyword>
<evidence type="ECO:0000313" key="4">
    <source>
        <dbReference type="EMBL" id="OOS22879.1"/>
    </source>
</evidence>
<evidence type="ECO:0000256" key="1">
    <source>
        <dbReference type="SAM" id="Coils"/>
    </source>
</evidence>
<evidence type="ECO:0000313" key="5">
    <source>
        <dbReference type="Proteomes" id="UP000191094"/>
    </source>
</evidence>
<keyword evidence="5" id="KW-1185">Reference proteome</keyword>
<protein>
    <recommendedName>
        <fullName evidence="6">SH3 domain protein</fullName>
    </recommendedName>
</protein>
<sequence>MLCGTNHISRTNGNRLTRCLCLSLLLMFLSSVISMTASAVPNTTPKVTVINNETTTDPSTNPSTNDLETLANQQPSESKLSAANQTLLTQNAKLQREVNDLQTQVNVLVHERSGQLYLYGVFTVIVSLLVGFGLGLFVFRQRERW</sequence>
<dbReference type="AlphaFoldDB" id="A0A1T0CKU8"/>
<evidence type="ECO:0000256" key="3">
    <source>
        <dbReference type="SAM" id="SignalP"/>
    </source>
</evidence>
<accession>A0A1T0CKU8</accession>